<feature type="transmembrane region" description="Helical" evidence="1">
    <location>
        <begin position="6"/>
        <end position="22"/>
    </location>
</feature>
<sequence length="77" mass="8672">MNTAGVLFGSIVVVVLIFLLELPRFRRAEKKEKTVFLVLLALGMALAVVLIYFPDVPGPTQLVHYIFEPLARVFKLE</sequence>
<dbReference type="RefSeq" id="WP_183183400.1">
    <property type="nucleotide sequence ID" value="NZ_BMNP01000003.1"/>
</dbReference>
<gene>
    <name evidence="2" type="ORF">GGR02_000767</name>
</gene>
<evidence type="ECO:0000313" key="2">
    <source>
        <dbReference type="EMBL" id="MBB4073006.1"/>
    </source>
</evidence>
<reference evidence="2 3" key="1">
    <citation type="submission" date="2020-08" db="EMBL/GenBank/DDBJ databases">
        <title>Genomic Encyclopedia of Type Strains, Phase IV (KMG-IV): sequencing the most valuable type-strain genomes for metagenomic binning, comparative biology and taxonomic classification.</title>
        <authorList>
            <person name="Goeker M."/>
        </authorList>
    </citation>
    <scope>NUCLEOTIDE SEQUENCE [LARGE SCALE GENOMIC DNA]</scope>
    <source>
        <strain evidence="2 3">DSM 17075</strain>
    </source>
</reference>
<keyword evidence="3" id="KW-1185">Reference proteome</keyword>
<accession>A0A840DVA7</accession>
<protein>
    <submittedName>
        <fullName evidence="2">Multisubunit Na+/H+ antiporter MnhB subunit</fullName>
    </submittedName>
</protein>
<comment type="caution">
    <text evidence="2">The sequence shown here is derived from an EMBL/GenBank/DDBJ whole genome shotgun (WGS) entry which is preliminary data.</text>
</comment>
<keyword evidence="1" id="KW-0472">Membrane</keyword>
<organism evidence="2 3">
    <name type="scientific">Anoxybacteroides voinovskiense</name>
    <dbReference type="NCBI Taxonomy" id="230470"/>
    <lineage>
        <taxon>Bacteria</taxon>
        <taxon>Bacillati</taxon>
        <taxon>Bacillota</taxon>
        <taxon>Bacilli</taxon>
        <taxon>Bacillales</taxon>
        <taxon>Anoxybacillaceae</taxon>
        <taxon>Anoxybacteroides</taxon>
    </lineage>
</organism>
<dbReference type="EMBL" id="JACIDE010000004">
    <property type="protein sequence ID" value="MBB4073006.1"/>
    <property type="molecule type" value="Genomic_DNA"/>
</dbReference>
<keyword evidence="1" id="KW-0812">Transmembrane</keyword>
<evidence type="ECO:0000256" key="1">
    <source>
        <dbReference type="SAM" id="Phobius"/>
    </source>
</evidence>
<feature type="transmembrane region" description="Helical" evidence="1">
    <location>
        <begin position="34"/>
        <end position="53"/>
    </location>
</feature>
<keyword evidence="1" id="KW-1133">Transmembrane helix</keyword>
<evidence type="ECO:0000313" key="3">
    <source>
        <dbReference type="Proteomes" id="UP000559598"/>
    </source>
</evidence>
<proteinExistence type="predicted"/>
<dbReference type="Proteomes" id="UP000559598">
    <property type="component" value="Unassembled WGS sequence"/>
</dbReference>
<name>A0A840DVA7_9BACL</name>
<dbReference type="AlphaFoldDB" id="A0A840DVA7"/>